<accession>A0A8D5ZJA1</accession>
<proteinExistence type="predicted"/>
<organism evidence="1 2">
    <name type="scientific">Stygiolobus caldivivus</name>
    <dbReference type="NCBI Taxonomy" id="2824673"/>
    <lineage>
        <taxon>Archaea</taxon>
        <taxon>Thermoproteota</taxon>
        <taxon>Thermoprotei</taxon>
        <taxon>Sulfolobales</taxon>
        <taxon>Sulfolobaceae</taxon>
        <taxon>Stygiolobus</taxon>
    </lineage>
</organism>
<name>A0A8D5ZJA1_9CREN</name>
<keyword evidence="2" id="KW-1185">Reference proteome</keyword>
<dbReference type="Proteomes" id="UP000825123">
    <property type="component" value="Chromosome"/>
</dbReference>
<dbReference type="GeneID" id="67876226"/>
<protein>
    <submittedName>
        <fullName evidence="1">Uncharacterized protein</fullName>
    </submittedName>
</protein>
<dbReference type="AlphaFoldDB" id="A0A8D5ZJA1"/>
<dbReference type="RefSeq" id="WP_225905707.1">
    <property type="nucleotide sequence ID" value="NZ_AP024597.1"/>
</dbReference>
<gene>
    <name evidence="1" type="ORF">KN1_26810</name>
</gene>
<dbReference type="EMBL" id="AP024597">
    <property type="protein sequence ID" value="BCU71384.1"/>
    <property type="molecule type" value="Genomic_DNA"/>
</dbReference>
<evidence type="ECO:0000313" key="2">
    <source>
        <dbReference type="Proteomes" id="UP000825123"/>
    </source>
</evidence>
<reference evidence="1 2" key="1">
    <citation type="submission" date="2021-04" db="EMBL/GenBank/DDBJ databases">
        <title>Complete genome sequence of Stygiolobus sp. KN-1.</title>
        <authorList>
            <person name="Nakamura K."/>
            <person name="Sakai H."/>
            <person name="Kurosawa N."/>
        </authorList>
    </citation>
    <scope>NUCLEOTIDE SEQUENCE [LARGE SCALE GENOMIC DNA]</scope>
    <source>
        <strain evidence="1 2">KN-1</strain>
    </source>
</reference>
<dbReference type="KEGG" id="csty:KN1_26810"/>
<sequence>MSAKKFQKIESNAQSILLAKLAGLIYKAEEIHEEIGEEPTTDLEKLYTESGAEGSQKGKGKLSYLVLYDEFTKNYISFISSVMRSYASRTKETEIEFINILLNDGNYIVLEGEEDKVVIPHPSAISSTHTHPNICIFSHKDLETASYLFVKNYLLVGVTTDECALLIYRRGVFTIEDQKELEKLAKVTKKSKTLEEVLGGYKNSRFNQLALRLVRFV</sequence>
<evidence type="ECO:0000313" key="1">
    <source>
        <dbReference type="EMBL" id="BCU71384.1"/>
    </source>
</evidence>